<organism evidence="1">
    <name type="scientific">marine metagenome</name>
    <dbReference type="NCBI Taxonomy" id="408172"/>
    <lineage>
        <taxon>unclassified sequences</taxon>
        <taxon>metagenomes</taxon>
        <taxon>ecological metagenomes</taxon>
    </lineage>
</organism>
<gene>
    <name evidence="1" type="ORF">METZ01_LOCUS339031</name>
</gene>
<name>A0A382QMJ0_9ZZZZ</name>
<dbReference type="Gene3D" id="1.10.287.1080">
    <property type="entry name" value="MazG-like"/>
    <property type="match status" value="1"/>
</dbReference>
<reference evidence="1" key="1">
    <citation type="submission" date="2018-05" db="EMBL/GenBank/DDBJ databases">
        <authorList>
            <person name="Lanie J.A."/>
            <person name="Ng W.-L."/>
            <person name="Kazmierczak K.M."/>
            <person name="Andrzejewski T.M."/>
            <person name="Davidsen T.M."/>
            <person name="Wayne K.J."/>
            <person name="Tettelin H."/>
            <person name="Glass J.I."/>
            <person name="Rusch D."/>
            <person name="Podicherti R."/>
            <person name="Tsui H.-C.T."/>
            <person name="Winkler M.E."/>
        </authorList>
    </citation>
    <scope>NUCLEOTIDE SEQUENCE</scope>
</reference>
<accession>A0A382QMJ0</accession>
<dbReference type="AlphaFoldDB" id="A0A382QMJ0"/>
<sequence length="48" mass="5488">MTSDTDDPLAHDFGAGTLDRALEIVRFLRIHCSWDKDQTHESLIPHLL</sequence>
<evidence type="ECO:0000313" key="1">
    <source>
        <dbReference type="EMBL" id="SVC86177.1"/>
    </source>
</evidence>
<feature type="non-terminal residue" evidence="1">
    <location>
        <position position="48"/>
    </location>
</feature>
<dbReference type="EMBL" id="UINC01115275">
    <property type="protein sequence ID" value="SVC86177.1"/>
    <property type="molecule type" value="Genomic_DNA"/>
</dbReference>
<protein>
    <submittedName>
        <fullName evidence="1">Uncharacterized protein</fullName>
    </submittedName>
</protein>
<proteinExistence type="predicted"/>